<keyword evidence="4" id="KW-1185">Reference proteome</keyword>
<name>A0ABW6LYZ8_9ACTN</name>
<comment type="caution">
    <text evidence="3">The sequence shown here is derived from an EMBL/GenBank/DDBJ whole genome shotgun (WGS) entry which is preliminary data.</text>
</comment>
<dbReference type="Proteomes" id="UP001601303">
    <property type="component" value="Unassembled WGS sequence"/>
</dbReference>
<keyword evidence="2" id="KW-0472">Membrane</keyword>
<dbReference type="EMBL" id="JBIAHM010000001">
    <property type="protein sequence ID" value="MFE9597785.1"/>
    <property type="molecule type" value="Genomic_DNA"/>
</dbReference>
<keyword evidence="2" id="KW-1133">Transmembrane helix</keyword>
<sequence length="209" mass="21633">MSYGDPNNPYGQPPRPSQPPPPPQQPPTAPGYTYGYPQQQPYSGYGYGYPAGATMPAQTMPGLLMTARVFLFIISATQILGGLAWLYFGAFVSDVTDDATSAVPLRSLDDAGHAAAGALVFIGLVSLAFAALSITLGVKFGNGGQGIRVTTVVYGALGTIIGFILLVVGLDSGMASAVILPLLWVGFGTVITAAPMVAGGTAWFARPRY</sequence>
<keyword evidence="2" id="KW-0812">Transmembrane</keyword>
<evidence type="ECO:0000256" key="2">
    <source>
        <dbReference type="SAM" id="Phobius"/>
    </source>
</evidence>
<organism evidence="3 4">
    <name type="scientific">Streptomyces hokutonensis</name>
    <dbReference type="NCBI Taxonomy" id="1306990"/>
    <lineage>
        <taxon>Bacteria</taxon>
        <taxon>Bacillati</taxon>
        <taxon>Actinomycetota</taxon>
        <taxon>Actinomycetes</taxon>
        <taxon>Kitasatosporales</taxon>
        <taxon>Streptomycetaceae</taxon>
        <taxon>Streptomyces</taxon>
    </lineage>
</organism>
<proteinExistence type="predicted"/>
<feature type="region of interest" description="Disordered" evidence="1">
    <location>
        <begin position="1"/>
        <end position="33"/>
    </location>
</feature>
<feature type="transmembrane region" description="Helical" evidence="2">
    <location>
        <begin position="112"/>
        <end position="137"/>
    </location>
</feature>
<gene>
    <name evidence="3" type="ORF">ACFYNQ_04315</name>
</gene>
<accession>A0ABW6LYZ8</accession>
<evidence type="ECO:0008006" key="5">
    <source>
        <dbReference type="Google" id="ProtNLM"/>
    </source>
</evidence>
<evidence type="ECO:0000313" key="4">
    <source>
        <dbReference type="Proteomes" id="UP001601303"/>
    </source>
</evidence>
<evidence type="ECO:0000313" key="3">
    <source>
        <dbReference type="EMBL" id="MFE9597785.1"/>
    </source>
</evidence>
<evidence type="ECO:0000256" key="1">
    <source>
        <dbReference type="SAM" id="MobiDB-lite"/>
    </source>
</evidence>
<feature type="compositionally biased region" description="Pro residues" evidence="1">
    <location>
        <begin position="11"/>
        <end position="29"/>
    </location>
</feature>
<reference evidence="3 4" key="1">
    <citation type="submission" date="2024-10" db="EMBL/GenBank/DDBJ databases">
        <title>The Natural Products Discovery Center: Release of the First 8490 Sequenced Strains for Exploring Actinobacteria Biosynthetic Diversity.</title>
        <authorList>
            <person name="Kalkreuter E."/>
            <person name="Kautsar S.A."/>
            <person name="Yang D."/>
            <person name="Bader C.D."/>
            <person name="Teijaro C.N."/>
            <person name="Fluegel L."/>
            <person name="Davis C.M."/>
            <person name="Simpson J.R."/>
            <person name="Lauterbach L."/>
            <person name="Steele A.D."/>
            <person name="Gui C."/>
            <person name="Meng S."/>
            <person name="Li G."/>
            <person name="Viehrig K."/>
            <person name="Ye F."/>
            <person name="Su P."/>
            <person name="Kiefer A.F."/>
            <person name="Nichols A."/>
            <person name="Cepeda A.J."/>
            <person name="Yan W."/>
            <person name="Fan B."/>
            <person name="Jiang Y."/>
            <person name="Adhikari A."/>
            <person name="Zheng C.-J."/>
            <person name="Schuster L."/>
            <person name="Cowan T.M."/>
            <person name="Smanski M.J."/>
            <person name="Chevrette M.G."/>
            <person name="De Carvalho L.P.S."/>
            <person name="Shen B."/>
        </authorList>
    </citation>
    <scope>NUCLEOTIDE SEQUENCE [LARGE SCALE GENOMIC DNA]</scope>
    <source>
        <strain evidence="3 4">NPDC006488</strain>
    </source>
</reference>
<protein>
    <recommendedName>
        <fullName evidence="5">Integral membrane protein</fullName>
    </recommendedName>
</protein>
<feature type="transmembrane region" description="Helical" evidence="2">
    <location>
        <begin position="69"/>
        <end position="92"/>
    </location>
</feature>
<feature type="transmembrane region" description="Helical" evidence="2">
    <location>
        <begin position="149"/>
        <end position="170"/>
    </location>
</feature>
<feature type="transmembrane region" description="Helical" evidence="2">
    <location>
        <begin position="182"/>
        <end position="205"/>
    </location>
</feature>
<dbReference type="RefSeq" id="WP_388102609.1">
    <property type="nucleotide sequence ID" value="NZ_JBIAHM010000001.1"/>
</dbReference>